<evidence type="ECO:0000256" key="1">
    <source>
        <dbReference type="ARBA" id="ARBA00004141"/>
    </source>
</evidence>
<comment type="caution">
    <text evidence="9">The sequence shown here is derived from an EMBL/GenBank/DDBJ whole genome shotgun (WGS) entry which is preliminary data.</text>
</comment>
<keyword evidence="2 7" id="KW-0812">Transmembrane</keyword>
<evidence type="ECO:0000256" key="7">
    <source>
        <dbReference type="SAM" id="Phobius"/>
    </source>
</evidence>
<feature type="transmembrane region" description="Helical" evidence="7">
    <location>
        <begin position="51"/>
        <end position="73"/>
    </location>
</feature>
<gene>
    <name evidence="9" type="ORF">E3O49_02800</name>
</gene>
<evidence type="ECO:0000313" key="10">
    <source>
        <dbReference type="Proteomes" id="UP000297403"/>
    </source>
</evidence>
<evidence type="ECO:0000256" key="6">
    <source>
        <dbReference type="ARBA" id="ARBA00023180"/>
    </source>
</evidence>
<feature type="transmembrane region" description="Helical" evidence="7">
    <location>
        <begin position="25"/>
        <end position="44"/>
    </location>
</feature>
<organism evidence="9 10">
    <name type="scientific">Cryobacterium shii</name>
    <dbReference type="NCBI Taxonomy" id="1259235"/>
    <lineage>
        <taxon>Bacteria</taxon>
        <taxon>Bacillati</taxon>
        <taxon>Actinomycetota</taxon>
        <taxon>Actinomycetes</taxon>
        <taxon>Micrococcales</taxon>
        <taxon>Microbacteriaceae</taxon>
        <taxon>Cryobacterium</taxon>
    </lineage>
</organism>
<evidence type="ECO:0000256" key="5">
    <source>
        <dbReference type="ARBA" id="ARBA00023136"/>
    </source>
</evidence>
<dbReference type="Proteomes" id="UP000297403">
    <property type="component" value="Unassembled WGS sequence"/>
</dbReference>
<feature type="transmembrane region" description="Helical" evidence="7">
    <location>
        <begin position="93"/>
        <end position="115"/>
    </location>
</feature>
<dbReference type="EMBL" id="SOFY01000011">
    <property type="protein sequence ID" value="TFC52216.1"/>
    <property type="molecule type" value="Genomic_DNA"/>
</dbReference>
<dbReference type="InterPro" id="IPR050932">
    <property type="entry name" value="TM2D1-3-like"/>
</dbReference>
<feature type="domain" description="TM2" evidence="8">
    <location>
        <begin position="21"/>
        <end position="69"/>
    </location>
</feature>
<dbReference type="AlphaFoldDB" id="A0AAQ2C8M5"/>
<keyword evidence="3" id="KW-0732">Signal</keyword>
<dbReference type="RefSeq" id="WP_134366314.1">
    <property type="nucleotide sequence ID" value="NZ_SOFY01000011.1"/>
</dbReference>
<keyword evidence="5 7" id="KW-0472">Membrane</keyword>
<dbReference type="GO" id="GO:0016020">
    <property type="term" value="C:membrane"/>
    <property type="evidence" value="ECO:0007669"/>
    <property type="project" value="UniProtKB-SubCell"/>
</dbReference>
<sequence length="117" mass="12684">MTEQYLPQPYPPVTPGYSPPPKSFVATWLFAWLLGFLAIDRFYLGKVGTGLLKLLTVGGFGLWWLIDLILVLAGAQRDKHGRPLAGYAENKTVAWIVTAAGFVLSMLSSGLASSLNS</sequence>
<keyword evidence="6" id="KW-0325">Glycoprotein</keyword>
<comment type="subcellular location">
    <subcellularLocation>
        <location evidence="1">Membrane</location>
        <topology evidence="1">Multi-pass membrane protein</topology>
    </subcellularLocation>
</comment>
<evidence type="ECO:0000259" key="8">
    <source>
        <dbReference type="Pfam" id="PF05154"/>
    </source>
</evidence>
<dbReference type="PANTHER" id="PTHR21016:SF4">
    <property type="entry name" value="TM2 DOMAIN-CONTAINING PROTEIN 2"/>
    <property type="match status" value="1"/>
</dbReference>
<accession>A0AAQ2C8M5</accession>
<name>A0AAQ2C8M5_9MICO</name>
<dbReference type="InterPro" id="IPR007829">
    <property type="entry name" value="TM2"/>
</dbReference>
<dbReference type="PANTHER" id="PTHR21016">
    <property type="entry name" value="BETA-AMYLOID BINDING PROTEIN-RELATED"/>
    <property type="match status" value="1"/>
</dbReference>
<keyword evidence="4 7" id="KW-1133">Transmembrane helix</keyword>
<dbReference type="Pfam" id="PF05154">
    <property type="entry name" value="TM2"/>
    <property type="match status" value="1"/>
</dbReference>
<protein>
    <submittedName>
        <fullName evidence="9">TM2 domain-containing protein</fullName>
    </submittedName>
</protein>
<evidence type="ECO:0000256" key="4">
    <source>
        <dbReference type="ARBA" id="ARBA00022989"/>
    </source>
</evidence>
<keyword evidence="10" id="KW-1185">Reference proteome</keyword>
<reference evidence="9 10" key="1">
    <citation type="submission" date="2019-03" db="EMBL/GenBank/DDBJ databases">
        <title>Genomics of glacier-inhabiting Cryobacterium strains.</title>
        <authorList>
            <person name="Liu Q."/>
            <person name="Xin Y.-H."/>
        </authorList>
    </citation>
    <scope>NUCLEOTIDE SEQUENCE [LARGE SCALE GENOMIC DNA]</scope>
    <source>
        <strain evidence="10">TMT1-22</strain>
    </source>
</reference>
<evidence type="ECO:0000256" key="3">
    <source>
        <dbReference type="ARBA" id="ARBA00022729"/>
    </source>
</evidence>
<proteinExistence type="predicted"/>
<evidence type="ECO:0000313" key="9">
    <source>
        <dbReference type="EMBL" id="TFC52216.1"/>
    </source>
</evidence>
<evidence type="ECO:0000256" key="2">
    <source>
        <dbReference type="ARBA" id="ARBA00022692"/>
    </source>
</evidence>